<dbReference type="InterPro" id="IPR046351">
    <property type="entry name" value="UTP4"/>
</dbReference>
<accession>A0A9P8PGE2</accession>
<dbReference type="GO" id="GO:0003723">
    <property type="term" value="F:RNA binding"/>
    <property type="evidence" value="ECO:0007669"/>
    <property type="project" value="TreeGrafter"/>
</dbReference>
<dbReference type="SUPFAM" id="SSF50978">
    <property type="entry name" value="WD40 repeat-like"/>
    <property type="match status" value="1"/>
</dbReference>
<evidence type="ECO:0008006" key="6">
    <source>
        <dbReference type="Google" id="ProtNLM"/>
    </source>
</evidence>
<dbReference type="Proteomes" id="UP000769528">
    <property type="component" value="Unassembled WGS sequence"/>
</dbReference>
<reference evidence="4" key="1">
    <citation type="journal article" date="2021" name="Open Biol.">
        <title>Shared evolutionary footprints suggest mitochondrial oxidative damage underlies multiple complex I losses in fungi.</title>
        <authorList>
            <person name="Schikora-Tamarit M.A."/>
            <person name="Marcet-Houben M."/>
            <person name="Nosek J."/>
            <person name="Gabaldon T."/>
        </authorList>
    </citation>
    <scope>NUCLEOTIDE SEQUENCE</scope>
    <source>
        <strain evidence="4">CBS6341</strain>
    </source>
</reference>
<dbReference type="GO" id="GO:0032040">
    <property type="term" value="C:small-subunit processome"/>
    <property type="evidence" value="ECO:0007669"/>
    <property type="project" value="TreeGrafter"/>
</dbReference>
<gene>
    <name evidence="4" type="ORF">WICMUC_004674</name>
</gene>
<dbReference type="PROSITE" id="PS50082">
    <property type="entry name" value="WD_REPEATS_2"/>
    <property type="match status" value="1"/>
</dbReference>
<evidence type="ECO:0000256" key="1">
    <source>
        <dbReference type="ARBA" id="ARBA00022574"/>
    </source>
</evidence>
<dbReference type="Pfam" id="PF00400">
    <property type="entry name" value="WD40"/>
    <property type="match status" value="1"/>
</dbReference>
<dbReference type="InterPro" id="IPR015943">
    <property type="entry name" value="WD40/YVTN_repeat-like_dom_sf"/>
</dbReference>
<dbReference type="EMBL" id="JAEUBF010001281">
    <property type="protein sequence ID" value="KAH3671377.1"/>
    <property type="molecule type" value="Genomic_DNA"/>
</dbReference>
<evidence type="ECO:0000256" key="2">
    <source>
        <dbReference type="ARBA" id="ARBA00022737"/>
    </source>
</evidence>
<dbReference type="Gene3D" id="2.130.10.10">
    <property type="entry name" value="YVTN repeat-like/Quinoprotein amine dehydrogenase"/>
    <property type="match status" value="3"/>
</dbReference>
<dbReference type="AlphaFoldDB" id="A0A9P8PGE2"/>
<name>A0A9P8PGE2_9ASCO</name>
<evidence type="ECO:0000313" key="5">
    <source>
        <dbReference type="Proteomes" id="UP000769528"/>
    </source>
</evidence>
<reference evidence="4" key="2">
    <citation type="submission" date="2021-01" db="EMBL/GenBank/DDBJ databases">
        <authorList>
            <person name="Schikora-Tamarit M.A."/>
        </authorList>
    </citation>
    <scope>NUCLEOTIDE SEQUENCE</scope>
    <source>
        <strain evidence="4">CBS6341</strain>
    </source>
</reference>
<dbReference type="SUPFAM" id="SSF101908">
    <property type="entry name" value="Putative isomerase YbhE"/>
    <property type="match status" value="1"/>
</dbReference>
<dbReference type="InterPro" id="IPR036322">
    <property type="entry name" value="WD40_repeat_dom_sf"/>
</dbReference>
<dbReference type="InterPro" id="IPR001680">
    <property type="entry name" value="WD40_rpt"/>
</dbReference>
<comment type="caution">
    <text evidence="4">The sequence shown here is derived from an EMBL/GenBank/DDBJ whole genome shotgun (WGS) entry which is preliminary data.</text>
</comment>
<dbReference type="OrthoDB" id="8883818at2759"/>
<dbReference type="GO" id="GO:0030686">
    <property type="term" value="C:90S preribosome"/>
    <property type="evidence" value="ECO:0007669"/>
    <property type="project" value="InterPro"/>
</dbReference>
<dbReference type="PROSITE" id="PS00678">
    <property type="entry name" value="WD_REPEATS_1"/>
    <property type="match status" value="1"/>
</dbReference>
<organism evidence="4 5">
    <name type="scientific">Wickerhamomyces mucosus</name>
    <dbReference type="NCBI Taxonomy" id="1378264"/>
    <lineage>
        <taxon>Eukaryota</taxon>
        <taxon>Fungi</taxon>
        <taxon>Dikarya</taxon>
        <taxon>Ascomycota</taxon>
        <taxon>Saccharomycotina</taxon>
        <taxon>Saccharomycetes</taxon>
        <taxon>Phaffomycetales</taxon>
        <taxon>Wickerhamomycetaceae</taxon>
        <taxon>Wickerhamomyces</taxon>
    </lineage>
</organism>
<evidence type="ECO:0000313" key="4">
    <source>
        <dbReference type="EMBL" id="KAH3671377.1"/>
    </source>
</evidence>
<keyword evidence="1 3" id="KW-0853">WD repeat</keyword>
<sequence length="717" mass="81979">MSIDIHRCRFVDFNSHTVTSLAFSHKSNSKKFAPNELRLAVGRNNGDIEIWNPKKWIHEFTLYGGKEKSIEGLVWASKEGELPRLFSIGGSTFVTEWDLSTGLPLAQVDSNSSMIWSISINENQDKISLGCDDGTIVILDISGGPGSIEHYSFLQRQDSRVLSLTWKHNDYVIGGCADGKIKVWDVKTRGLISAMRVDKSKKETTLIWSVAYLPVIDQIVSGDSTGTVKFWQVENYTLLQSFKVHEADVLTLSSDLQNESLFSAGVDRKIFKFQYVNDKWIINSNRLFHSNDIRSITSYESKNFQFLISGGVEKTIVINSIKSFIDGQYKKISQFPQNQHFVFNKHQNLIIMWNDNLVKIWRLDDNNNHKLVAKMTLSDDDNISTAAISPSGEYLAIGRLTTTKLFKLTPKNNKLLISKVQHSNLLDKGSTNLKFYGNDSILLATPNNEIFQIPIDSNEDSEQEDIDEVEREFTLPDLTKKSKLSFLSSVNNLCIHNSKLIVSRICGAIDIIDLDTGLVSQFLRLSNSINKIELTSKGSLIVITSDNKIYEFELSTQRLSEWSTKNSEFLPYKYLSQDTPIGLFYDQNKLWIYGVNYLSFFDLSLNIPFSKKDKKRKYSGVIGHLEVNEQEIDEEIELEEDEDIIMDEDVDLKESNKLDFKKLNKDELSYWMTYKYKPLLFANLMESQGKDTTNLLVVERARFDSGENSFKLNQYRI</sequence>
<dbReference type="InterPro" id="IPR019775">
    <property type="entry name" value="WD40_repeat_CS"/>
</dbReference>
<dbReference type="PANTHER" id="PTHR44163:SF1">
    <property type="entry name" value="U3 SMALL NUCLEOLAR RNA-ASSOCIATED PROTEIN 4 HOMOLOG"/>
    <property type="match status" value="1"/>
</dbReference>
<keyword evidence="2" id="KW-0677">Repeat</keyword>
<protein>
    <recommendedName>
        <fullName evidence="6">Anaphase-promoting complex subunit 4 WD40 domain-containing protein</fullName>
    </recommendedName>
</protein>
<feature type="repeat" description="WD" evidence="3">
    <location>
        <begin position="154"/>
        <end position="194"/>
    </location>
</feature>
<evidence type="ECO:0000256" key="3">
    <source>
        <dbReference type="PROSITE-ProRule" id="PRU00221"/>
    </source>
</evidence>
<keyword evidence="5" id="KW-1185">Reference proteome</keyword>
<dbReference type="GO" id="GO:0034455">
    <property type="term" value="C:t-UTP complex"/>
    <property type="evidence" value="ECO:0007669"/>
    <property type="project" value="TreeGrafter"/>
</dbReference>
<proteinExistence type="predicted"/>
<dbReference type="PANTHER" id="PTHR44163">
    <property type="entry name" value="U3 SMALL NUCLEOLAR RNA-ASSOCIATED PROTEIN 4 HOMOLOG"/>
    <property type="match status" value="1"/>
</dbReference>
<dbReference type="SMART" id="SM00320">
    <property type="entry name" value="WD40"/>
    <property type="match status" value="7"/>
</dbReference>
<dbReference type="GO" id="GO:0000462">
    <property type="term" value="P:maturation of SSU-rRNA from tricistronic rRNA transcript (SSU-rRNA, 5.8S rRNA, LSU-rRNA)"/>
    <property type="evidence" value="ECO:0007669"/>
    <property type="project" value="InterPro"/>
</dbReference>